<dbReference type="InterPro" id="IPR019079">
    <property type="entry name" value="Capsule_synth_CapA"/>
</dbReference>
<keyword evidence="2" id="KW-0812">Transmembrane</keyword>
<keyword evidence="2" id="KW-0472">Membrane</keyword>
<dbReference type="CDD" id="cd07381">
    <property type="entry name" value="MPP_CapA"/>
    <property type="match status" value="1"/>
</dbReference>
<dbReference type="SUPFAM" id="SSF56300">
    <property type="entry name" value="Metallo-dependent phosphatases"/>
    <property type="match status" value="1"/>
</dbReference>
<dbReference type="EMBL" id="DTMQ01000009">
    <property type="protein sequence ID" value="HGE98635.1"/>
    <property type="molecule type" value="Genomic_DNA"/>
</dbReference>
<reference evidence="4" key="1">
    <citation type="journal article" date="2020" name="mSystems">
        <title>Genome- and Community-Level Interaction Insights into Carbon Utilization and Element Cycling Functions of Hydrothermarchaeota in Hydrothermal Sediment.</title>
        <authorList>
            <person name="Zhou Z."/>
            <person name="Liu Y."/>
            <person name="Xu W."/>
            <person name="Pan J."/>
            <person name="Luo Z.H."/>
            <person name="Li M."/>
        </authorList>
    </citation>
    <scope>NUCLEOTIDE SEQUENCE [LARGE SCALE GENOMIC DNA]</scope>
    <source>
        <strain evidence="4">SpSt-906</strain>
    </source>
</reference>
<sequence>MLFGIFAPLAIRVITNSINFSNEGLTSSTERLKSGVKRKPLLIILIASLLVIFLLLFPGRRMSNLAEEKVTSITIASVGNIFIHKSVLEAVWQPKDKTYDFFSPFTEVLPYLKESDLTTAWLGGALDTSGPYTGYPLFKSPEDLAEAMKDVGFDIVFRTNHTLDYGAKGLENTTAILKRYGIKQIGAYISEEESKEIPVYEKDSLRIAFLSYTYGTNGIPIPKPWMVNLIDTTKIKEDIKRAKEVSDFIIVALHFGIEYQRRPNQEQKRIVSTLAENGADLIIGSHPHVIQPVELLTTNNGKKVYVAYSLGNFFCGQRMRFTDTGMILRYRIEKKNGKIDLKEIKYLPTWIAKYKKEGRYQFKILPIKKALKEYEESKLEYLRRENYERMKSAYQETISHIDNPAIGFTEFD</sequence>
<organism evidence="4">
    <name type="scientific">candidate division WOR-3 bacterium</name>
    <dbReference type="NCBI Taxonomy" id="2052148"/>
    <lineage>
        <taxon>Bacteria</taxon>
        <taxon>Bacteria division WOR-3</taxon>
    </lineage>
</organism>
<evidence type="ECO:0000256" key="1">
    <source>
        <dbReference type="ARBA" id="ARBA00005662"/>
    </source>
</evidence>
<evidence type="ECO:0000313" key="4">
    <source>
        <dbReference type="EMBL" id="HGE98635.1"/>
    </source>
</evidence>
<dbReference type="InterPro" id="IPR052169">
    <property type="entry name" value="CW_Biosynth-Accessory"/>
</dbReference>
<keyword evidence="2" id="KW-1133">Transmembrane helix</keyword>
<dbReference type="Pfam" id="PF09587">
    <property type="entry name" value="PGA_cap"/>
    <property type="match status" value="1"/>
</dbReference>
<dbReference type="PANTHER" id="PTHR33393">
    <property type="entry name" value="POLYGLUTAMINE SYNTHESIS ACCESSORY PROTEIN RV0574C-RELATED"/>
    <property type="match status" value="1"/>
</dbReference>
<dbReference type="InterPro" id="IPR029052">
    <property type="entry name" value="Metallo-depent_PP-like"/>
</dbReference>
<comment type="caution">
    <text evidence="4">The sequence shown here is derived from an EMBL/GenBank/DDBJ whole genome shotgun (WGS) entry which is preliminary data.</text>
</comment>
<dbReference type="Gene3D" id="3.60.21.10">
    <property type="match status" value="1"/>
</dbReference>
<dbReference type="SMART" id="SM00854">
    <property type="entry name" value="PGA_cap"/>
    <property type="match status" value="1"/>
</dbReference>
<protein>
    <submittedName>
        <fullName evidence="4">CapA family protein</fullName>
    </submittedName>
</protein>
<feature type="transmembrane region" description="Helical" evidence="2">
    <location>
        <begin position="41"/>
        <end position="59"/>
    </location>
</feature>
<comment type="similarity">
    <text evidence="1">Belongs to the CapA family.</text>
</comment>
<dbReference type="AlphaFoldDB" id="A0A7C3YTN7"/>
<feature type="domain" description="Capsule synthesis protein CapA" evidence="3">
    <location>
        <begin position="74"/>
        <end position="317"/>
    </location>
</feature>
<proteinExistence type="inferred from homology"/>
<name>A0A7C3YTN7_UNCW3</name>
<evidence type="ECO:0000259" key="3">
    <source>
        <dbReference type="SMART" id="SM00854"/>
    </source>
</evidence>
<accession>A0A7C3YTN7</accession>
<evidence type="ECO:0000256" key="2">
    <source>
        <dbReference type="SAM" id="Phobius"/>
    </source>
</evidence>
<dbReference type="PANTHER" id="PTHR33393:SF12">
    <property type="entry name" value="CAPSULE BIOSYNTHESIS PROTEIN CAPA"/>
    <property type="match status" value="1"/>
</dbReference>
<gene>
    <name evidence="4" type="ORF">ENX07_00975</name>
</gene>